<evidence type="ECO:0000256" key="2">
    <source>
        <dbReference type="ARBA" id="ARBA00022692"/>
    </source>
</evidence>
<evidence type="ECO:0000256" key="4">
    <source>
        <dbReference type="ARBA" id="ARBA00023136"/>
    </source>
</evidence>
<comment type="caution">
    <text evidence="8">The sequence shown here is derived from an EMBL/GenBank/DDBJ whole genome shotgun (WGS) entry which is preliminary data.</text>
</comment>
<evidence type="ECO:0000259" key="7">
    <source>
        <dbReference type="Pfam" id="PF08016"/>
    </source>
</evidence>
<proteinExistence type="predicted"/>
<reference evidence="8" key="1">
    <citation type="submission" date="2019-03" db="EMBL/GenBank/DDBJ databases">
        <title>Long read genome sequence of the mycoparasitic Pythium oligandrum ATCC 38472 isolated from sugarbeet rhizosphere.</title>
        <authorList>
            <person name="Gaulin E."/>
        </authorList>
    </citation>
    <scope>NUCLEOTIDE SEQUENCE</scope>
    <source>
        <strain evidence="8">ATCC 38472_TT</strain>
    </source>
</reference>
<keyword evidence="4 6" id="KW-0472">Membrane</keyword>
<dbReference type="InterPro" id="IPR039031">
    <property type="entry name" value="Mucolipin"/>
</dbReference>
<evidence type="ECO:0000313" key="8">
    <source>
        <dbReference type="EMBL" id="TMW55412.1"/>
    </source>
</evidence>
<feature type="region of interest" description="Disordered" evidence="5">
    <location>
        <begin position="527"/>
        <end position="548"/>
    </location>
</feature>
<dbReference type="PANTHER" id="PTHR12127">
    <property type="entry name" value="MUCOLIPIN"/>
    <property type="match status" value="1"/>
</dbReference>
<feature type="transmembrane region" description="Helical" evidence="6">
    <location>
        <begin position="349"/>
        <end position="370"/>
    </location>
</feature>
<accession>A0A8K1FDC1</accession>
<dbReference type="AlphaFoldDB" id="A0A8K1FDC1"/>
<dbReference type="Gene3D" id="1.10.287.70">
    <property type="match status" value="1"/>
</dbReference>
<dbReference type="PANTHER" id="PTHR12127:SF7">
    <property type="entry name" value="SD02261P"/>
    <property type="match status" value="1"/>
</dbReference>
<dbReference type="EMBL" id="SPLM01000148">
    <property type="protein sequence ID" value="TMW55412.1"/>
    <property type="molecule type" value="Genomic_DNA"/>
</dbReference>
<protein>
    <recommendedName>
        <fullName evidence="7">Polycystin cation channel PKD1/PKD2 domain-containing protein</fullName>
    </recommendedName>
</protein>
<feature type="transmembrane region" description="Helical" evidence="6">
    <location>
        <begin position="376"/>
        <end position="400"/>
    </location>
</feature>
<keyword evidence="9" id="KW-1185">Reference proteome</keyword>
<dbReference type="FunFam" id="1.10.287.70:FF:000236">
    <property type="entry name" value="Uncharacterized protein"/>
    <property type="match status" value="1"/>
</dbReference>
<keyword evidence="2 6" id="KW-0812">Transmembrane</keyword>
<feature type="transmembrane region" description="Helical" evidence="6">
    <location>
        <begin position="420"/>
        <end position="444"/>
    </location>
</feature>
<evidence type="ECO:0000256" key="5">
    <source>
        <dbReference type="SAM" id="MobiDB-lite"/>
    </source>
</evidence>
<evidence type="ECO:0000313" key="9">
    <source>
        <dbReference type="Proteomes" id="UP000794436"/>
    </source>
</evidence>
<dbReference type="OrthoDB" id="263481at2759"/>
<dbReference type="Proteomes" id="UP000794436">
    <property type="component" value="Unassembled WGS sequence"/>
</dbReference>
<evidence type="ECO:0000256" key="6">
    <source>
        <dbReference type="SAM" id="Phobius"/>
    </source>
</evidence>
<dbReference type="InterPro" id="IPR013122">
    <property type="entry name" value="PKD1_2_channel"/>
</dbReference>
<dbReference type="GO" id="GO:0016020">
    <property type="term" value="C:membrane"/>
    <property type="evidence" value="ECO:0007669"/>
    <property type="project" value="UniProtKB-SubCell"/>
</dbReference>
<sequence length="548" mass="62358">MTMMSSSAKSSMRVTLLQSLRAVLHLGVILALTIRSAHLGNALHPYERALANEWINLLFYVETTETVQEILPDGESDATDVVVILPHFLLESEEEIAASIEDETFSTGFHARASSYPVGMLFTINETRQHLHGAVANYLRLPDVAIGSYVIAGKKHGASKLLPLPEMTVWTSWNEDAVPTKYTISGHNESEWPAPLRLNYTNATDTRAFFDLLDGIELQFMVGMRQKDKETHVDELYQWWVRFTYDLQSQGHLEVSMNFGLKPRHGHKNADELEGGRQQVPPIFFNENTVFDWCLLGLILVYQTVEFVLKWWNSNTAEEILSPRRRGPQPPQVYRQHVWRAFVKEARDFWFWFILALNIATMACIFQAWFHAYRLYLWDTLSLVFATCCAGQWISLVRYLSVNTRFHILGLTLQRGLPRVAQFLIGVLPIFVGYVLFGTIMFGAKVPRFQSAGTTATTLFSVANGDEIHDTFNDVAFAPWVGQIYVYSYLILFSYVVLMVCIAIMEDAFFSAVFPASWPSLHRAETEGHRSGAQAETQRPSTAAMWED</sequence>
<name>A0A8K1FDC1_PYTOL</name>
<comment type="subcellular location">
    <subcellularLocation>
        <location evidence="1">Membrane</location>
        <topology evidence="1">Multi-pass membrane protein</topology>
    </subcellularLocation>
</comment>
<gene>
    <name evidence="8" type="ORF">Poli38472_013303</name>
</gene>
<evidence type="ECO:0000256" key="1">
    <source>
        <dbReference type="ARBA" id="ARBA00004141"/>
    </source>
</evidence>
<dbReference type="Pfam" id="PF08016">
    <property type="entry name" value="PKD_channel"/>
    <property type="match status" value="1"/>
</dbReference>
<evidence type="ECO:0000256" key="3">
    <source>
        <dbReference type="ARBA" id="ARBA00022989"/>
    </source>
</evidence>
<organism evidence="8 9">
    <name type="scientific">Pythium oligandrum</name>
    <name type="common">Mycoparasitic fungus</name>
    <dbReference type="NCBI Taxonomy" id="41045"/>
    <lineage>
        <taxon>Eukaryota</taxon>
        <taxon>Sar</taxon>
        <taxon>Stramenopiles</taxon>
        <taxon>Oomycota</taxon>
        <taxon>Peronosporomycetes</taxon>
        <taxon>Pythiales</taxon>
        <taxon>Pythiaceae</taxon>
        <taxon>Pythium</taxon>
    </lineage>
</organism>
<feature type="domain" description="Polycystin cation channel PKD1/PKD2" evidence="7">
    <location>
        <begin position="387"/>
        <end position="509"/>
    </location>
</feature>
<feature type="transmembrane region" description="Helical" evidence="6">
    <location>
        <begin position="484"/>
        <end position="505"/>
    </location>
</feature>
<keyword evidence="3 6" id="KW-1133">Transmembrane helix</keyword>
<dbReference type="GO" id="GO:0072345">
    <property type="term" value="F:NAADP-sensitive calcium-release channel activity"/>
    <property type="evidence" value="ECO:0007669"/>
    <property type="project" value="TreeGrafter"/>
</dbReference>